<dbReference type="Pfam" id="PF02854">
    <property type="entry name" value="MIF4G"/>
    <property type="match status" value="1"/>
</dbReference>
<protein>
    <recommendedName>
        <fullName evidence="5">MI domain-containing protein</fullName>
    </recommendedName>
</protein>
<dbReference type="Pfam" id="PF02847">
    <property type="entry name" value="MA3"/>
    <property type="match status" value="1"/>
</dbReference>
<feature type="region of interest" description="Disordered" evidence="4">
    <location>
        <begin position="1"/>
        <end position="27"/>
    </location>
</feature>
<comment type="caution">
    <text evidence="6">The sequence shown here is derived from an EMBL/GenBank/DDBJ whole genome shotgun (WGS) entry which is preliminary data.</text>
</comment>
<comment type="subcellular location">
    <subcellularLocation>
        <location evidence="1">Nucleus</location>
        <location evidence="1">Nucleolus</location>
    </subcellularLocation>
</comment>
<dbReference type="EMBL" id="BTRK01000002">
    <property type="protein sequence ID" value="GMR37362.1"/>
    <property type="molecule type" value="Genomic_DNA"/>
</dbReference>
<evidence type="ECO:0000259" key="5">
    <source>
        <dbReference type="PROSITE" id="PS51366"/>
    </source>
</evidence>
<evidence type="ECO:0000313" key="7">
    <source>
        <dbReference type="Proteomes" id="UP001328107"/>
    </source>
</evidence>
<accession>A0AAN4ZGA1</accession>
<feature type="region of interest" description="Disordered" evidence="4">
    <location>
        <begin position="43"/>
        <end position="124"/>
    </location>
</feature>
<dbReference type="GO" id="GO:0005730">
    <property type="term" value="C:nucleolus"/>
    <property type="evidence" value="ECO:0007669"/>
    <property type="project" value="UniProtKB-SubCell"/>
</dbReference>
<dbReference type="InterPro" id="IPR050781">
    <property type="entry name" value="CWC22_splicing_factor"/>
</dbReference>
<feature type="compositionally biased region" description="Basic and acidic residues" evidence="4">
    <location>
        <begin position="89"/>
        <end position="124"/>
    </location>
</feature>
<feature type="domain" description="MI" evidence="5">
    <location>
        <begin position="627"/>
        <end position="744"/>
    </location>
</feature>
<feature type="compositionally biased region" description="Acidic residues" evidence="4">
    <location>
        <begin position="192"/>
        <end position="268"/>
    </location>
</feature>
<organism evidence="6 7">
    <name type="scientific">Pristionchus mayeri</name>
    <dbReference type="NCBI Taxonomy" id="1317129"/>
    <lineage>
        <taxon>Eukaryota</taxon>
        <taxon>Metazoa</taxon>
        <taxon>Ecdysozoa</taxon>
        <taxon>Nematoda</taxon>
        <taxon>Chromadorea</taxon>
        <taxon>Rhabditida</taxon>
        <taxon>Rhabditina</taxon>
        <taxon>Diplogasteromorpha</taxon>
        <taxon>Diplogasteroidea</taxon>
        <taxon>Neodiplogasteridae</taxon>
        <taxon>Pristionchus</taxon>
    </lineage>
</organism>
<dbReference type="GO" id="GO:0042274">
    <property type="term" value="P:ribosomal small subunit biogenesis"/>
    <property type="evidence" value="ECO:0007669"/>
    <property type="project" value="TreeGrafter"/>
</dbReference>
<dbReference type="PROSITE" id="PS51366">
    <property type="entry name" value="MI"/>
    <property type="match status" value="1"/>
</dbReference>
<dbReference type="PANTHER" id="PTHR18034:SF4">
    <property type="entry name" value="NUCLEOLAR MIF4G DOMAIN-CONTAINING PROTEIN 1"/>
    <property type="match status" value="1"/>
</dbReference>
<feature type="region of interest" description="Disordered" evidence="4">
    <location>
        <begin position="170"/>
        <end position="279"/>
    </location>
</feature>
<comment type="similarity">
    <text evidence="2">Belongs to the CWC22 family.</text>
</comment>
<dbReference type="AlphaFoldDB" id="A0AAN4ZGA1"/>
<sequence>MVRVSSSSSGRGGGVGKSRKALRKEAKQFKKLRNAAFNQKKNLEQVIIDKLGDPEASKKKKKTKAERKAAKAAKVASGAGKEAATLPKSARELKEMEAKKEEARHNKEMDLARRTREKELAKKEQKEIDKYAKKLGYKNTSTIGESLVKDGLSYILEMCDRSKRKELAEKEKNLMEKEKGEKKTKKAKKIVEEDEDEEMFDGEGSDFDDEEEEMDDMERELMGDDDSEDEMEDEEGEEMEIDLEGEEDEEEEDAEDEEESEGEPDEEGGEKKRKKKGKQEEIGRDIYGRTINKKTGELIDFNPRAAHLKLAQLEATSVDGEERRKVERAVRGALNLLSESTLIKTSRHMGELFLGNSKNEVKSALTKTLLRLICDSFRVQDRIMAVYGAFVALVHSTVSSEISSHLIEAFFVEFVNKLRDGGNLEEEGKAMENRAVFAAHLLTFKIIRGEVVMELLNKMRENLDQARLGLILVLIRYGYKALKRTVNISLNEFIAATSKQLEEEGEKWQTQPRMRFLIEELNGLRKSVTSFDTADLDNMTSLYHGMMKKETSTERELGMSLEDLMLAEERGRWWIVGSAFRLPTDGSRVTVGMEAGGGGARKQVSRDGLNFDSEMLDLAKRAGMNTEVRRNVFCSVVSAKSEDDAFERLLRLSLKGSQEREIIHILISMLLKEKKFNPFYVALLRRFAEYNRRFVITIQYALWDRLRELDTMKKDWQREHIADLIANLLLSRAITLMALKVVEWGELSADITACLKRMFTKMKDANLTKLTRIFECIMDVRKNRLLHDGLRLFLQMHFDDDPVYAKIENTFATW</sequence>
<dbReference type="Gene3D" id="1.25.40.180">
    <property type="match status" value="1"/>
</dbReference>
<keyword evidence="7" id="KW-1185">Reference proteome</keyword>
<evidence type="ECO:0000256" key="2">
    <source>
        <dbReference type="ARBA" id="ARBA00006856"/>
    </source>
</evidence>
<gene>
    <name evidence="6" type="ORF">PMAYCL1PPCAC_07557</name>
</gene>
<evidence type="ECO:0000256" key="4">
    <source>
        <dbReference type="SAM" id="MobiDB-lite"/>
    </source>
</evidence>
<feature type="non-terminal residue" evidence="6">
    <location>
        <position position="814"/>
    </location>
</feature>
<dbReference type="SMART" id="SM00543">
    <property type="entry name" value="MIF4G"/>
    <property type="match status" value="1"/>
</dbReference>
<dbReference type="InterPro" id="IPR003891">
    <property type="entry name" value="Initiation_fac_eIF4g_MI"/>
</dbReference>
<dbReference type="InterPro" id="IPR003890">
    <property type="entry name" value="MIF4G-like_typ-3"/>
</dbReference>
<evidence type="ECO:0000256" key="1">
    <source>
        <dbReference type="ARBA" id="ARBA00004604"/>
    </source>
</evidence>
<evidence type="ECO:0000256" key="3">
    <source>
        <dbReference type="ARBA" id="ARBA00023242"/>
    </source>
</evidence>
<dbReference type="Proteomes" id="UP001328107">
    <property type="component" value="Unassembled WGS sequence"/>
</dbReference>
<reference evidence="7" key="1">
    <citation type="submission" date="2022-10" db="EMBL/GenBank/DDBJ databases">
        <title>Genome assembly of Pristionchus species.</title>
        <authorList>
            <person name="Yoshida K."/>
            <person name="Sommer R.J."/>
        </authorList>
    </citation>
    <scope>NUCLEOTIDE SEQUENCE [LARGE SCALE GENOMIC DNA]</scope>
    <source>
        <strain evidence="7">RS5460</strain>
    </source>
</reference>
<dbReference type="SUPFAM" id="SSF48371">
    <property type="entry name" value="ARM repeat"/>
    <property type="match status" value="1"/>
</dbReference>
<evidence type="ECO:0000313" key="6">
    <source>
        <dbReference type="EMBL" id="GMR37362.1"/>
    </source>
</evidence>
<feature type="compositionally biased region" description="Low complexity" evidence="4">
    <location>
        <begin position="72"/>
        <end position="84"/>
    </location>
</feature>
<feature type="compositionally biased region" description="Basic and acidic residues" evidence="4">
    <location>
        <begin position="170"/>
        <end position="181"/>
    </location>
</feature>
<dbReference type="InterPro" id="IPR016024">
    <property type="entry name" value="ARM-type_fold"/>
</dbReference>
<dbReference type="SMART" id="SM00544">
    <property type="entry name" value="MA3"/>
    <property type="match status" value="1"/>
</dbReference>
<proteinExistence type="inferred from homology"/>
<name>A0AAN4ZGA1_9BILA</name>
<dbReference type="PANTHER" id="PTHR18034">
    <property type="entry name" value="CELL CYCLE CONTROL PROTEIN CWF22-RELATED"/>
    <property type="match status" value="1"/>
</dbReference>
<keyword evidence="3" id="KW-0539">Nucleus</keyword>
<dbReference type="GO" id="GO:0003723">
    <property type="term" value="F:RNA binding"/>
    <property type="evidence" value="ECO:0007669"/>
    <property type="project" value="InterPro"/>
</dbReference>